<dbReference type="AlphaFoldDB" id="A0A9N8DRB1"/>
<accession>A0A9N8DRB1</accession>
<evidence type="ECO:0000313" key="2">
    <source>
        <dbReference type="EMBL" id="CAB9505280.1"/>
    </source>
</evidence>
<keyword evidence="3" id="KW-1185">Reference proteome</keyword>
<reference evidence="2" key="1">
    <citation type="submission" date="2020-06" db="EMBL/GenBank/DDBJ databases">
        <authorList>
            <consortium name="Plant Systems Biology data submission"/>
        </authorList>
    </citation>
    <scope>NUCLEOTIDE SEQUENCE</scope>
    <source>
        <strain evidence="2">D6</strain>
    </source>
</reference>
<feature type="compositionally biased region" description="Basic residues" evidence="1">
    <location>
        <begin position="1"/>
        <end position="12"/>
    </location>
</feature>
<evidence type="ECO:0000256" key="1">
    <source>
        <dbReference type="SAM" id="MobiDB-lite"/>
    </source>
</evidence>
<comment type="caution">
    <text evidence="2">The sequence shown here is derived from an EMBL/GenBank/DDBJ whole genome shotgun (WGS) entry which is preliminary data.</text>
</comment>
<dbReference type="EMBL" id="CAICTM010000225">
    <property type="protein sequence ID" value="CAB9505280.1"/>
    <property type="molecule type" value="Genomic_DNA"/>
</dbReference>
<dbReference type="Proteomes" id="UP001153069">
    <property type="component" value="Unassembled WGS sequence"/>
</dbReference>
<gene>
    <name evidence="2" type="ORF">SEMRO_226_G091970.1</name>
</gene>
<evidence type="ECO:0000313" key="3">
    <source>
        <dbReference type="Proteomes" id="UP001153069"/>
    </source>
</evidence>
<proteinExistence type="predicted"/>
<protein>
    <submittedName>
        <fullName evidence="2">Uncharacterized protein</fullName>
    </submittedName>
</protein>
<organism evidence="2 3">
    <name type="scientific">Seminavis robusta</name>
    <dbReference type="NCBI Taxonomy" id="568900"/>
    <lineage>
        <taxon>Eukaryota</taxon>
        <taxon>Sar</taxon>
        <taxon>Stramenopiles</taxon>
        <taxon>Ochrophyta</taxon>
        <taxon>Bacillariophyta</taxon>
        <taxon>Bacillariophyceae</taxon>
        <taxon>Bacillariophycidae</taxon>
        <taxon>Naviculales</taxon>
        <taxon>Naviculaceae</taxon>
        <taxon>Seminavis</taxon>
    </lineage>
</organism>
<feature type="region of interest" description="Disordered" evidence="1">
    <location>
        <begin position="1"/>
        <end position="43"/>
    </location>
</feature>
<feature type="compositionally biased region" description="Low complexity" evidence="1">
    <location>
        <begin position="13"/>
        <end position="37"/>
    </location>
</feature>
<sequence>MKVPKFLKRGGRRSAASSKQAASSTTTGTASSESPGTDGASNLNDEVKLLDDVDDYNQFCFDHILLDVDTTRTCTGTCSTDAACTDKKAESGNTTCKSNRSSSCSTLSTEIAEEEDFSDPWMSLDNVEGPIAGSTCKDSTSSNATLKLTNYVDQPWDLELLESKLLEYQCHSILFVDVIPAKNFRRWQFQKTRLCRQLIPLMEKHKEMWKTVQFQSTLKMDLDLRNESLDPRTLASCVDTTVTLLGQVQQDVDIVSLQFHILQSDFVPASDKSVSSQLSTSKTPPQQQQQLENLQTIVLALIGLLSLRDRSWYSISFYGIDALDPSKDNDADFFFFADSPYYQCRRILDEASIKFGVPIKVEPASY</sequence>
<name>A0A9N8DRB1_9STRA</name>